<dbReference type="SUPFAM" id="SSF102114">
    <property type="entry name" value="Radical SAM enzymes"/>
    <property type="match status" value="1"/>
</dbReference>
<dbReference type="EMBL" id="CZBE01000017">
    <property type="protein sequence ID" value="CUP93271.1"/>
    <property type="molecule type" value="Genomic_DNA"/>
</dbReference>
<evidence type="ECO:0000313" key="17">
    <source>
        <dbReference type="Proteomes" id="UP000260828"/>
    </source>
</evidence>
<feature type="binding site" evidence="12">
    <location>
        <begin position="254"/>
        <end position="256"/>
    </location>
    <ligand>
        <name>GTP</name>
        <dbReference type="ChEBI" id="CHEBI:37565"/>
    </ligand>
</feature>
<dbReference type="SFLD" id="SFLDS00029">
    <property type="entry name" value="Radical_SAM"/>
    <property type="match status" value="1"/>
</dbReference>
<feature type="binding site" evidence="12">
    <location>
        <position position="117"/>
    </location>
    <ligand>
        <name>S-adenosyl-L-methionine</name>
        <dbReference type="ChEBI" id="CHEBI:59789"/>
    </ligand>
</feature>
<feature type="binding site" evidence="12">
    <location>
        <position position="27"/>
    </location>
    <ligand>
        <name>[4Fe-4S] cluster</name>
        <dbReference type="ChEBI" id="CHEBI:49883"/>
        <label>1</label>
        <note>4Fe-4S-S-AdoMet</note>
    </ligand>
</feature>
<dbReference type="SFLD" id="SFLDG01383">
    <property type="entry name" value="cyclic_pyranopterin_phosphate"/>
    <property type="match status" value="1"/>
</dbReference>
<dbReference type="GO" id="GO:0005525">
    <property type="term" value="F:GTP binding"/>
    <property type="evidence" value="ECO:0007669"/>
    <property type="project" value="UniProtKB-UniRule"/>
</dbReference>
<dbReference type="PANTHER" id="PTHR22960:SF0">
    <property type="entry name" value="MOLYBDENUM COFACTOR BIOSYNTHESIS PROTEIN 1"/>
    <property type="match status" value="1"/>
</dbReference>
<dbReference type="InterPro" id="IPR050105">
    <property type="entry name" value="MoCo_biosynth_MoaA/MoaC"/>
</dbReference>
<comment type="function">
    <text evidence="12">Catalyzes the cyclization of GTP to (8S)-3',8-cyclo-7,8-dihydroguanosine 5'-triphosphate.</text>
</comment>
<gene>
    <name evidence="14" type="primary">moaA_2</name>
    <name evidence="12 15" type="synonym">moaA</name>
    <name evidence="15" type="ORF">DXC40_15955</name>
    <name evidence="14" type="ORF">ERS852551_02446</name>
</gene>
<evidence type="ECO:0000313" key="16">
    <source>
        <dbReference type="Proteomes" id="UP000095765"/>
    </source>
</evidence>
<evidence type="ECO:0000256" key="10">
    <source>
        <dbReference type="ARBA" id="ARBA00023239"/>
    </source>
</evidence>
<comment type="pathway">
    <text evidence="12">Cofactor biosynthesis; molybdopterin biosynthesis.</text>
</comment>
<dbReference type="GO" id="GO:0061799">
    <property type="term" value="F:cyclic pyranopterin monophosphate synthase activity"/>
    <property type="evidence" value="ECO:0007669"/>
    <property type="project" value="TreeGrafter"/>
</dbReference>
<feature type="binding site" evidence="12">
    <location>
        <position position="93"/>
    </location>
    <ligand>
        <name>GTP</name>
        <dbReference type="ChEBI" id="CHEBI:37565"/>
    </ligand>
</feature>
<evidence type="ECO:0000256" key="3">
    <source>
        <dbReference type="ARBA" id="ARBA00022691"/>
    </source>
</evidence>
<dbReference type="PROSITE" id="PS01305">
    <property type="entry name" value="MOAA_NIFB_PQQE"/>
    <property type="match status" value="1"/>
</dbReference>
<protein>
    <recommendedName>
        <fullName evidence="1 12">GTP 3',8-cyclase</fullName>
        <ecNumber evidence="1 12">4.1.99.22</ecNumber>
    </recommendedName>
    <alternativeName>
        <fullName evidence="12">Molybdenum cofactor biosynthesis protein A</fullName>
    </alternativeName>
</protein>
<feature type="binding site" evidence="12">
    <location>
        <position position="187"/>
    </location>
    <ligand>
        <name>S-adenosyl-L-methionine</name>
        <dbReference type="ChEBI" id="CHEBI:59789"/>
    </ligand>
</feature>
<comment type="catalytic activity">
    <reaction evidence="11 12">
        <text>GTP + AH2 + S-adenosyl-L-methionine = (8S)-3',8-cyclo-7,8-dihydroguanosine 5'-triphosphate + 5'-deoxyadenosine + L-methionine + A + H(+)</text>
        <dbReference type="Rhea" id="RHEA:49576"/>
        <dbReference type="ChEBI" id="CHEBI:13193"/>
        <dbReference type="ChEBI" id="CHEBI:15378"/>
        <dbReference type="ChEBI" id="CHEBI:17319"/>
        <dbReference type="ChEBI" id="CHEBI:17499"/>
        <dbReference type="ChEBI" id="CHEBI:37565"/>
        <dbReference type="ChEBI" id="CHEBI:57844"/>
        <dbReference type="ChEBI" id="CHEBI:59789"/>
        <dbReference type="ChEBI" id="CHEBI:131766"/>
        <dbReference type="EC" id="4.1.99.22"/>
    </reaction>
</comment>
<organism evidence="14 16">
    <name type="scientific">Anaerotruncus colihominis</name>
    <dbReference type="NCBI Taxonomy" id="169435"/>
    <lineage>
        <taxon>Bacteria</taxon>
        <taxon>Bacillati</taxon>
        <taxon>Bacillota</taxon>
        <taxon>Clostridia</taxon>
        <taxon>Eubacteriales</taxon>
        <taxon>Oscillospiraceae</taxon>
        <taxon>Anaerotruncus</taxon>
    </lineage>
</organism>
<dbReference type="Proteomes" id="UP000260828">
    <property type="component" value="Unassembled WGS sequence"/>
</dbReference>
<evidence type="ECO:0000256" key="2">
    <source>
        <dbReference type="ARBA" id="ARBA00022485"/>
    </source>
</evidence>
<feature type="binding site" evidence="12">
    <location>
        <position position="20"/>
    </location>
    <ligand>
        <name>[4Fe-4S] cluster</name>
        <dbReference type="ChEBI" id="CHEBI:49883"/>
        <label>1</label>
        <note>4Fe-4S-S-AdoMet</note>
    </ligand>
</feature>
<dbReference type="InterPro" id="IPR058240">
    <property type="entry name" value="rSAM_sf"/>
</dbReference>
<dbReference type="CDD" id="cd01335">
    <property type="entry name" value="Radical_SAM"/>
    <property type="match status" value="1"/>
</dbReference>
<evidence type="ECO:0000256" key="8">
    <source>
        <dbReference type="ARBA" id="ARBA00023134"/>
    </source>
</evidence>
<keyword evidence="9 12" id="KW-0501">Molybdenum cofactor biosynthesis</keyword>
<feature type="binding site" evidence="12">
    <location>
        <position position="249"/>
    </location>
    <ligand>
        <name>[4Fe-4S] cluster</name>
        <dbReference type="ChEBI" id="CHEBI:49883"/>
        <label>2</label>
        <note>4Fe-4S-substrate</note>
    </ligand>
</feature>
<dbReference type="AlphaFoldDB" id="A0A174SAA9"/>
<dbReference type="UniPathway" id="UPA00344"/>
<evidence type="ECO:0000259" key="13">
    <source>
        <dbReference type="PROSITE" id="PS51918"/>
    </source>
</evidence>
<dbReference type="EC" id="4.1.99.22" evidence="1 12"/>
<reference evidence="15 17" key="2">
    <citation type="submission" date="2018-08" db="EMBL/GenBank/DDBJ databases">
        <title>A genome reference for cultivated species of the human gut microbiota.</title>
        <authorList>
            <person name="Zou Y."/>
            <person name="Xue W."/>
            <person name="Luo G."/>
        </authorList>
    </citation>
    <scope>NUCLEOTIDE SEQUENCE [LARGE SCALE GENOMIC DNA]</scope>
    <source>
        <strain evidence="15 17">TF05-12AC</strain>
    </source>
</reference>
<feature type="binding site" evidence="12">
    <location>
        <position position="266"/>
    </location>
    <ligand>
        <name>[4Fe-4S] cluster</name>
        <dbReference type="ChEBI" id="CHEBI:49883"/>
        <label>2</label>
        <note>4Fe-4S-substrate</note>
    </ligand>
</feature>
<feature type="binding site" evidence="12">
    <location>
        <position position="24"/>
    </location>
    <ligand>
        <name>[4Fe-4S] cluster</name>
        <dbReference type="ChEBI" id="CHEBI:49883"/>
        <label>1</label>
        <note>4Fe-4S-S-AdoMet</note>
    </ligand>
</feature>
<feature type="binding site" evidence="12">
    <location>
        <position position="26"/>
    </location>
    <ligand>
        <name>S-adenosyl-L-methionine</name>
        <dbReference type="ChEBI" id="CHEBI:59789"/>
    </ligand>
</feature>
<keyword evidence="7 12" id="KW-0411">Iron-sulfur</keyword>
<dbReference type="Pfam" id="PF06463">
    <property type="entry name" value="Mob_synth_C"/>
    <property type="match status" value="1"/>
</dbReference>
<dbReference type="RefSeq" id="WP_055245498.1">
    <property type="nucleotide sequence ID" value="NZ_CABIWA010000026.1"/>
</dbReference>
<dbReference type="InterPro" id="IPR006638">
    <property type="entry name" value="Elp3/MiaA/NifB-like_rSAM"/>
</dbReference>
<dbReference type="Pfam" id="PF04055">
    <property type="entry name" value="Radical_SAM"/>
    <property type="match status" value="1"/>
</dbReference>
<feature type="binding site" evidence="12">
    <location>
        <position position="66"/>
    </location>
    <ligand>
        <name>S-adenosyl-L-methionine</name>
        <dbReference type="ChEBI" id="CHEBI:59789"/>
    </ligand>
</feature>
<dbReference type="PROSITE" id="PS51918">
    <property type="entry name" value="RADICAL_SAM"/>
    <property type="match status" value="1"/>
</dbReference>
<proteinExistence type="inferred from homology"/>
<comment type="subunit">
    <text evidence="12">Monomer and homodimer.</text>
</comment>
<dbReference type="CDD" id="cd21117">
    <property type="entry name" value="Twitch_MoaA"/>
    <property type="match status" value="1"/>
</dbReference>
<dbReference type="InterPro" id="IPR007197">
    <property type="entry name" value="rSAM"/>
</dbReference>
<feature type="binding site" evidence="12">
    <location>
        <position position="252"/>
    </location>
    <ligand>
        <name>[4Fe-4S] cluster</name>
        <dbReference type="ChEBI" id="CHEBI:49883"/>
        <label>2</label>
        <note>4Fe-4S-substrate</note>
    </ligand>
</feature>
<accession>A0A174SAA9</accession>
<dbReference type="HAMAP" id="MF_01225_B">
    <property type="entry name" value="MoaA_B"/>
    <property type="match status" value="1"/>
</dbReference>
<dbReference type="GO" id="GO:1904047">
    <property type="term" value="F:S-adenosyl-L-methionine binding"/>
    <property type="evidence" value="ECO:0007669"/>
    <property type="project" value="UniProtKB-UniRule"/>
</dbReference>
<keyword evidence="10 12" id="KW-0456">Lyase</keyword>
<evidence type="ECO:0000256" key="6">
    <source>
        <dbReference type="ARBA" id="ARBA00023004"/>
    </source>
</evidence>
<dbReference type="Gene3D" id="3.20.20.70">
    <property type="entry name" value="Aldolase class I"/>
    <property type="match status" value="1"/>
</dbReference>
<name>A0A174SAA9_9FIRM</name>
<dbReference type="SFLD" id="SFLDG01067">
    <property type="entry name" value="SPASM/twitch_domain_containing"/>
    <property type="match status" value="1"/>
</dbReference>
<dbReference type="GO" id="GO:0051539">
    <property type="term" value="F:4 iron, 4 sulfur cluster binding"/>
    <property type="evidence" value="ECO:0007669"/>
    <property type="project" value="UniProtKB-UniRule"/>
</dbReference>
<feature type="domain" description="Radical SAM core" evidence="13">
    <location>
        <begin position="4"/>
        <end position="226"/>
    </location>
</feature>
<dbReference type="PANTHER" id="PTHR22960">
    <property type="entry name" value="MOLYBDOPTERIN COFACTOR SYNTHESIS PROTEIN A"/>
    <property type="match status" value="1"/>
</dbReference>
<comment type="cofactor">
    <cofactor evidence="12">
        <name>[4Fe-4S] cluster</name>
        <dbReference type="ChEBI" id="CHEBI:49883"/>
    </cofactor>
    <text evidence="12">Binds 2 [4Fe-4S] clusters. Binds 1 [4Fe-4S] cluster coordinated with 3 cysteines and an exchangeable S-adenosyl-L-methionine and 1 [4Fe-4S] cluster coordinated with 3 cysteines and the GTP-derived substrate.</text>
</comment>
<dbReference type="SFLD" id="SFLDG01386">
    <property type="entry name" value="main_SPASM_domain-containing"/>
    <property type="match status" value="1"/>
</dbReference>
<comment type="similarity">
    <text evidence="12">Belongs to the radical SAM superfamily. MoaA family.</text>
</comment>
<evidence type="ECO:0000256" key="12">
    <source>
        <dbReference type="HAMAP-Rule" id="MF_01225"/>
    </source>
</evidence>
<keyword evidence="4 12" id="KW-0479">Metal-binding</keyword>
<dbReference type="InterPro" id="IPR010505">
    <property type="entry name" value="MoaA_twitch"/>
</dbReference>
<keyword evidence="6 12" id="KW-0408">Iron</keyword>
<dbReference type="GO" id="GO:0061798">
    <property type="term" value="F:GTP 3',8'-cyclase activity"/>
    <property type="evidence" value="ECO:0007669"/>
    <property type="project" value="UniProtKB-UniRule"/>
</dbReference>
<keyword evidence="3 12" id="KW-0949">S-adenosyl-L-methionine</keyword>
<keyword evidence="5 12" id="KW-0547">Nucleotide-binding</keyword>
<reference evidence="14 16" key="1">
    <citation type="submission" date="2015-09" db="EMBL/GenBank/DDBJ databases">
        <authorList>
            <consortium name="Pathogen Informatics"/>
        </authorList>
    </citation>
    <scope>NUCLEOTIDE SEQUENCE [LARGE SCALE GENOMIC DNA]</scope>
    <source>
        <strain evidence="14 16">2789STDY5834939</strain>
    </source>
</reference>
<dbReference type="InterPro" id="IPR013483">
    <property type="entry name" value="MoaA"/>
</dbReference>
<keyword evidence="8 12" id="KW-0342">GTP-binding</keyword>
<dbReference type="OrthoDB" id="9763993at2"/>
<dbReference type="Proteomes" id="UP000095765">
    <property type="component" value="Unassembled WGS sequence"/>
</dbReference>
<evidence type="ECO:0000256" key="4">
    <source>
        <dbReference type="ARBA" id="ARBA00022723"/>
    </source>
</evidence>
<dbReference type="NCBIfam" id="TIGR02666">
    <property type="entry name" value="moaA"/>
    <property type="match status" value="1"/>
</dbReference>
<dbReference type="EMBL" id="QVME01000011">
    <property type="protein sequence ID" value="RGE65744.1"/>
    <property type="molecule type" value="Genomic_DNA"/>
</dbReference>
<evidence type="ECO:0000256" key="7">
    <source>
        <dbReference type="ARBA" id="ARBA00023014"/>
    </source>
</evidence>
<feature type="binding site" evidence="12">
    <location>
        <position position="153"/>
    </location>
    <ligand>
        <name>GTP</name>
        <dbReference type="ChEBI" id="CHEBI:37565"/>
    </ligand>
</feature>
<keyword evidence="2 12" id="KW-0004">4Fe-4S</keyword>
<comment type="caution">
    <text evidence="12">Lacks conserved residue(s) required for the propagation of feature annotation.</text>
</comment>
<dbReference type="SMART" id="SM00729">
    <property type="entry name" value="Elp3"/>
    <property type="match status" value="1"/>
</dbReference>
<dbReference type="InterPro" id="IPR000385">
    <property type="entry name" value="MoaA_NifB_PqqE_Fe-S-bd_CS"/>
</dbReference>
<dbReference type="GO" id="GO:0046872">
    <property type="term" value="F:metal ion binding"/>
    <property type="evidence" value="ECO:0007669"/>
    <property type="project" value="UniProtKB-KW"/>
</dbReference>
<evidence type="ECO:0000313" key="15">
    <source>
        <dbReference type="EMBL" id="RGE65744.1"/>
    </source>
</evidence>
<evidence type="ECO:0000313" key="14">
    <source>
        <dbReference type="EMBL" id="CUP93271.1"/>
    </source>
</evidence>
<dbReference type="GO" id="GO:0006777">
    <property type="term" value="P:Mo-molybdopterin cofactor biosynthetic process"/>
    <property type="evidence" value="ECO:0007669"/>
    <property type="project" value="UniProtKB-UniRule"/>
</dbReference>
<evidence type="ECO:0000256" key="9">
    <source>
        <dbReference type="ARBA" id="ARBA00023150"/>
    </source>
</evidence>
<evidence type="ECO:0000256" key="5">
    <source>
        <dbReference type="ARBA" id="ARBA00022741"/>
    </source>
</evidence>
<evidence type="ECO:0000256" key="11">
    <source>
        <dbReference type="ARBA" id="ARBA00048697"/>
    </source>
</evidence>
<dbReference type="InterPro" id="IPR040064">
    <property type="entry name" value="MoaA-like"/>
</dbReference>
<sequence>MIDSCGRRIDYMRVSITDRCNLRCRYCMPEDQPFIEHDQILRYEEIIRICRAATKLGVRNIKITGGEPLVRRGCCELIEQIKALPGIEHVTVTTNGVLLEEVVPRFREIGVDGVNISLDTLRPDVYAKITGRDSFDAVWRGLCAAVDAGLRVKINCVPLSGVNEDELCSLAMLARDWPVDVRFIEMMPIGLGGSMEPVPAETVRAHVREAFPDLTPDPKKHGFGPARYFTSGALKGSIGFIEAVSHSFCTGCNRVRLTSEGFFKLCLYHDDGADLRALLRGGANDDEIAGAMSRAILKKPRAHAFIPGQAAEESRGMSQIGG</sequence>
<dbReference type="InterPro" id="IPR013785">
    <property type="entry name" value="Aldolase_TIM"/>
</dbReference>
<evidence type="ECO:0000256" key="1">
    <source>
        <dbReference type="ARBA" id="ARBA00012167"/>
    </source>
</evidence>
<feature type="binding site" evidence="12">
    <location>
        <position position="13"/>
    </location>
    <ligand>
        <name>GTP</name>
        <dbReference type="ChEBI" id="CHEBI:37565"/>
    </ligand>
</feature>